<organism evidence="1 2">
    <name type="scientific">Persea americana</name>
    <name type="common">Avocado</name>
    <dbReference type="NCBI Taxonomy" id="3435"/>
    <lineage>
        <taxon>Eukaryota</taxon>
        <taxon>Viridiplantae</taxon>
        <taxon>Streptophyta</taxon>
        <taxon>Embryophyta</taxon>
        <taxon>Tracheophyta</taxon>
        <taxon>Spermatophyta</taxon>
        <taxon>Magnoliopsida</taxon>
        <taxon>Magnoliidae</taxon>
        <taxon>Laurales</taxon>
        <taxon>Lauraceae</taxon>
        <taxon>Persea</taxon>
    </lineage>
</organism>
<sequence length="89" mass="10023">MEARFGLSKSEDFVGNYQSFDRSPLFLNTEGSSNDYRIGSRDLMRHISLACTLVDYEMTSDKHAGCASEVDEDTGGAPTRWYHPNTPRL</sequence>
<evidence type="ECO:0000313" key="1">
    <source>
        <dbReference type="EMBL" id="KAJ8617659.1"/>
    </source>
</evidence>
<reference evidence="1 2" key="1">
    <citation type="journal article" date="2022" name="Hortic Res">
        <title>A haplotype resolved chromosomal level avocado genome allows analysis of novel avocado genes.</title>
        <authorList>
            <person name="Nath O."/>
            <person name="Fletcher S.J."/>
            <person name="Hayward A."/>
            <person name="Shaw L.M."/>
            <person name="Masouleh A.K."/>
            <person name="Furtado A."/>
            <person name="Henry R.J."/>
            <person name="Mitter N."/>
        </authorList>
    </citation>
    <scope>NUCLEOTIDE SEQUENCE [LARGE SCALE GENOMIC DNA]</scope>
    <source>
        <strain evidence="2">cv. Hass</strain>
    </source>
</reference>
<protein>
    <submittedName>
        <fullName evidence="1">Uncharacterized protein</fullName>
    </submittedName>
</protein>
<gene>
    <name evidence="1" type="ORF">MRB53_013845</name>
</gene>
<keyword evidence="2" id="KW-1185">Reference proteome</keyword>
<name>A0ACC2K960_PERAE</name>
<proteinExistence type="predicted"/>
<dbReference type="EMBL" id="CM056812">
    <property type="protein sequence ID" value="KAJ8617659.1"/>
    <property type="molecule type" value="Genomic_DNA"/>
</dbReference>
<accession>A0ACC2K960</accession>
<evidence type="ECO:0000313" key="2">
    <source>
        <dbReference type="Proteomes" id="UP001234297"/>
    </source>
</evidence>
<comment type="caution">
    <text evidence="1">The sequence shown here is derived from an EMBL/GenBank/DDBJ whole genome shotgun (WGS) entry which is preliminary data.</text>
</comment>
<dbReference type="Proteomes" id="UP001234297">
    <property type="component" value="Chromosome 4"/>
</dbReference>